<dbReference type="InterPro" id="IPR000845">
    <property type="entry name" value="Nucleoside_phosphorylase_d"/>
</dbReference>
<dbReference type="EMBL" id="JACHIR010000001">
    <property type="protein sequence ID" value="MBB5896489.1"/>
    <property type="molecule type" value="Genomic_DNA"/>
</dbReference>
<evidence type="ECO:0000313" key="4">
    <source>
        <dbReference type="EMBL" id="MBB5896489.1"/>
    </source>
</evidence>
<dbReference type="GO" id="GO:0017061">
    <property type="term" value="F:S-methyl-5-thioadenosine phosphorylase activity"/>
    <property type="evidence" value="ECO:0007669"/>
    <property type="project" value="UniProtKB-EC"/>
</dbReference>
<evidence type="ECO:0000313" key="5">
    <source>
        <dbReference type="Proteomes" id="UP000585638"/>
    </source>
</evidence>
<keyword evidence="1 4" id="KW-0328">Glycosyltransferase</keyword>
<proteinExistence type="predicted"/>
<dbReference type="Gene3D" id="3.40.50.1580">
    <property type="entry name" value="Nucleoside phosphorylase domain"/>
    <property type="match status" value="1"/>
</dbReference>
<keyword evidence="2 4" id="KW-0808">Transferase</keyword>
<dbReference type="GO" id="GO:0005829">
    <property type="term" value="C:cytosol"/>
    <property type="evidence" value="ECO:0007669"/>
    <property type="project" value="TreeGrafter"/>
</dbReference>
<dbReference type="InterPro" id="IPR035994">
    <property type="entry name" value="Nucleoside_phosphorylase_sf"/>
</dbReference>
<evidence type="ECO:0000256" key="2">
    <source>
        <dbReference type="ARBA" id="ARBA00022679"/>
    </source>
</evidence>
<dbReference type="InterPro" id="IPR010044">
    <property type="entry name" value="MTAP"/>
</dbReference>
<dbReference type="PANTHER" id="PTHR42679">
    <property type="entry name" value="S-METHYL-5'-THIOADENOSINE PHOSPHORYLASE"/>
    <property type="match status" value="1"/>
</dbReference>
<dbReference type="AlphaFoldDB" id="A0A7W9KPS3"/>
<evidence type="ECO:0000259" key="3">
    <source>
        <dbReference type="Pfam" id="PF01048"/>
    </source>
</evidence>
<dbReference type="PANTHER" id="PTHR42679:SF2">
    <property type="entry name" value="S-METHYL-5'-THIOADENOSINE PHOSPHORYLASE"/>
    <property type="match status" value="1"/>
</dbReference>
<dbReference type="EC" id="2.4.2.28" evidence="4"/>
<comment type="caution">
    <text evidence="4">The sequence shown here is derived from an EMBL/GenBank/DDBJ whole genome shotgun (WGS) entry which is preliminary data.</text>
</comment>
<protein>
    <submittedName>
        <fullName evidence="4">5'-methylthioadenosine phosphorylase</fullName>
        <ecNumber evidence="4">2.4.2.28</ecNumber>
    </submittedName>
</protein>
<dbReference type="Pfam" id="PF01048">
    <property type="entry name" value="PNP_UDP_1"/>
    <property type="match status" value="1"/>
</dbReference>
<evidence type="ECO:0000256" key="1">
    <source>
        <dbReference type="ARBA" id="ARBA00022676"/>
    </source>
</evidence>
<reference evidence="4 5" key="1">
    <citation type="submission" date="2020-08" db="EMBL/GenBank/DDBJ databases">
        <title>Sequencing the genomes of 1000 actinobacteria strains.</title>
        <authorList>
            <person name="Klenk H.-P."/>
        </authorList>
    </citation>
    <scope>NUCLEOTIDE SEQUENCE [LARGE SCALE GENOMIC DNA]</scope>
    <source>
        <strain evidence="4 5">DSM 43851</strain>
    </source>
</reference>
<sequence length="276" mass="30648">MKLGVVLRADNLIREKQLRQNRVVTPFGPVDRVFSGLVHNVEAHFLYGRFPGARTPSWEIPYEANQSAFDALGVDHQIGTFVVGGVDKSVRGGDLIIPHDVISLSGPSRSLPPLDGRFRNAHVIPTFCPVLRELLIRGARATGIPVHESGVYFSFYGFARIETDAELQLIERLGARLVGQTLDPEFTLARQRQRHYAAIAIAVDSYHDMKNEQDEDPEVFRARSREAIAVGREQFERIIEAGLAGHDEAAEGDCGCAKVAKGPHRDMFTSFPEHLL</sequence>
<organism evidence="4 5">
    <name type="scientific">Kutzneria kofuensis</name>
    <dbReference type="NCBI Taxonomy" id="103725"/>
    <lineage>
        <taxon>Bacteria</taxon>
        <taxon>Bacillati</taxon>
        <taxon>Actinomycetota</taxon>
        <taxon>Actinomycetes</taxon>
        <taxon>Pseudonocardiales</taxon>
        <taxon>Pseudonocardiaceae</taxon>
        <taxon>Kutzneria</taxon>
    </lineage>
</organism>
<dbReference type="SUPFAM" id="SSF53167">
    <property type="entry name" value="Purine and uridine phosphorylases"/>
    <property type="match status" value="1"/>
</dbReference>
<name>A0A7W9KPS3_9PSEU</name>
<dbReference type="Proteomes" id="UP000585638">
    <property type="component" value="Unassembled WGS sequence"/>
</dbReference>
<accession>A0A7W9KPS3</accession>
<feature type="domain" description="Nucleoside phosphorylase" evidence="3">
    <location>
        <begin position="63"/>
        <end position="227"/>
    </location>
</feature>
<keyword evidence="5" id="KW-1185">Reference proteome</keyword>
<gene>
    <name evidence="4" type="ORF">BJ998_007685</name>
</gene>
<dbReference type="GO" id="GO:0009116">
    <property type="term" value="P:nucleoside metabolic process"/>
    <property type="evidence" value="ECO:0007669"/>
    <property type="project" value="InterPro"/>
</dbReference>
<dbReference type="GO" id="GO:0019509">
    <property type="term" value="P:L-methionine salvage from methylthioadenosine"/>
    <property type="evidence" value="ECO:0007669"/>
    <property type="project" value="TreeGrafter"/>
</dbReference>
<dbReference type="RefSeq" id="WP_184868132.1">
    <property type="nucleotide sequence ID" value="NZ_BAAAWY010000016.1"/>
</dbReference>